<dbReference type="Gene3D" id="1.20.58.390">
    <property type="entry name" value="Neurotransmitter-gated ion-channel transmembrane domain"/>
    <property type="match status" value="1"/>
</dbReference>
<dbReference type="InterPro" id="IPR038050">
    <property type="entry name" value="Neuro_actylchol_rec"/>
</dbReference>
<dbReference type="InterPro" id="IPR036719">
    <property type="entry name" value="Neuro-gated_channel_TM_sf"/>
</dbReference>
<dbReference type="SUPFAM" id="SSF90112">
    <property type="entry name" value="Neurotransmitter-gated ion-channel transmembrane pore"/>
    <property type="match status" value="1"/>
</dbReference>
<reference evidence="3" key="1">
    <citation type="submission" date="2021-02" db="EMBL/GenBank/DDBJ databases">
        <authorList>
            <person name="Dougan E. K."/>
            <person name="Rhodes N."/>
            <person name="Thang M."/>
            <person name="Chan C."/>
        </authorList>
    </citation>
    <scope>NUCLEOTIDE SEQUENCE</scope>
</reference>
<keyword evidence="2" id="KW-0812">Transmembrane</keyword>
<feature type="transmembrane region" description="Helical" evidence="2">
    <location>
        <begin position="241"/>
        <end position="259"/>
    </location>
</feature>
<dbReference type="OrthoDB" id="5975154at2759"/>
<evidence type="ECO:0000256" key="2">
    <source>
        <dbReference type="SAM" id="Phobius"/>
    </source>
</evidence>
<dbReference type="GO" id="GO:0005230">
    <property type="term" value="F:extracellular ligand-gated monoatomic ion channel activity"/>
    <property type="evidence" value="ECO:0007669"/>
    <property type="project" value="InterPro"/>
</dbReference>
<evidence type="ECO:0000256" key="1">
    <source>
        <dbReference type="ARBA" id="ARBA00004141"/>
    </source>
</evidence>
<dbReference type="AlphaFoldDB" id="A0A812PVA9"/>
<dbReference type="Gene3D" id="2.70.170.10">
    <property type="entry name" value="Neurotransmitter-gated ion-channel ligand-binding domain"/>
    <property type="match status" value="1"/>
</dbReference>
<keyword evidence="2" id="KW-1133">Transmembrane helix</keyword>
<comment type="caution">
    <text evidence="3">The sequence shown here is derived from an EMBL/GenBank/DDBJ whole genome shotgun (WGS) entry which is preliminary data.</text>
</comment>
<protein>
    <submittedName>
        <fullName evidence="3">Glra3 protein</fullName>
    </submittedName>
</protein>
<feature type="transmembrane region" description="Helical" evidence="2">
    <location>
        <begin position="211"/>
        <end position="235"/>
    </location>
</feature>
<feature type="transmembrane region" description="Helical" evidence="2">
    <location>
        <begin position="271"/>
        <end position="296"/>
    </location>
</feature>
<dbReference type="GO" id="GO:0016020">
    <property type="term" value="C:membrane"/>
    <property type="evidence" value="ECO:0007669"/>
    <property type="project" value="UniProtKB-SubCell"/>
</dbReference>
<dbReference type="EMBL" id="CAJNDS010002187">
    <property type="protein sequence ID" value="CAE7364024.1"/>
    <property type="molecule type" value="Genomic_DNA"/>
</dbReference>
<feature type="transmembrane region" description="Helical" evidence="2">
    <location>
        <begin position="316"/>
        <end position="337"/>
    </location>
</feature>
<dbReference type="Proteomes" id="UP000604046">
    <property type="component" value="Unassembled WGS sequence"/>
</dbReference>
<keyword evidence="4" id="KW-1185">Reference proteome</keyword>
<comment type="subcellular location">
    <subcellularLocation>
        <location evidence="1">Membrane</location>
        <topology evidence="1">Multi-pass membrane protein</topology>
    </subcellularLocation>
</comment>
<accession>A0A812PVA9</accession>
<evidence type="ECO:0000313" key="4">
    <source>
        <dbReference type="Proteomes" id="UP000604046"/>
    </source>
</evidence>
<proteinExistence type="predicted"/>
<dbReference type="InterPro" id="IPR036734">
    <property type="entry name" value="Neur_chan_lig-bd_sf"/>
</dbReference>
<keyword evidence="2" id="KW-0472">Membrane</keyword>
<gene>
    <name evidence="3" type="primary">Glra3</name>
    <name evidence="3" type="ORF">SNAT2548_LOCUS19684</name>
</gene>
<name>A0A812PVA9_9DINO</name>
<organism evidence="3 4">
    <name type="scientific">Symbiodinium natans</name>
    <dbReference type="NCBI Taxonomy" id="878477"/>
    <lineage>
        <taxon>Eukaryota</taxon>
        <taxon>Sar</taxon>
        <taxon>Alveolata</taxon>
        <taxon>Dinophyceae</taxon>
        <taxon>Suessiales</taxon>
        <taxon>Symbiodiniaceae</taxon>
        <taxon>Symbiodinium</taxon>
    </lineage>
</organism>
<sequence length="395" mass="45493">MIFVLKLAWLDPDLKNFETTLTLRRPTQPMEESLVWCKFVVLASPGLERSVLITKKYANGDIEFVDLSAPHRELRKRDEYVALQDPDWKRYFFPTYSFLNLQDEGKSLLETTALLWCDASGGFVSYSVKFDGAFQEGLELQSFPLDRQLCRITISAEKPVQEFQPPVIKGTDDDIQQRCTVYTRHCDRNFPYEVQRSCVRALFHLQRKGDYYFHSVLVMVFLVNVISLCAFSIPVDDASGRLGHLSTCFLAVLAYRYVIDDSLPRKEYLTAADMYIIFACSFQVAICVETVILVILEAQLEAEEEDATDTYRSLDVSFGLVLSLVWLSTNLYLRWLWTSGKRQESWQSVYHKNKEPYAPTDECLACGHHRLSKQCQHSNPDKCCETCVLEHTLLS</sequence>
<evidence type="ECO:0000313" key="3">
    <source>
        <dbReference type="EMBL" id="CAE7364024.1"/>
    </source>
</evidence>